<proteinExistence type="predicted"/>
<feature type="compositionally biased region" description="Basic and acidic residues" evidence="1">
    <location>
        <begin position="27"/>
        <end position="36"/>
    </location>
</feature>
<evidence type="ECO:0000313" key="3">
    <source>
        <dbReference type="Proteomes" id="UP000057043"/>
    </source>
</evidence>
<sequence>MGASGQVKPHHPNDYAYQPECPLRPHPVFEDYHTQDSNESGPQARPDSIGHPDIDRLESEAEEIDGYDIEDEHQRRG</sequence>
<gene>
    <name evidence="2" type="ORF">XD72_1753</name>
</gene>
<name>A0A117LF69_9EURY</name>
<dbReference type="EMBL" id="LGFT01000044">
    <property type="protein sequence ID" value="KUK43853.1"/>
    <property type="molecule type" value="Genomic_DNA"/>
</dbReference>
<evidence type="ECO:0000256" key="1">
    <source>
        <dbReference type="SAM" id="MobiDB-lite"/>
    </source>
</evidence>
<comment type="caution">
    <text evidence="2">The sequence shown here is derived from an EMBL/GenBank/DDBJ whole genome shotgun (WGS) entry which is preliminary data.</text>
</comment>
<dbReference type="Proteomes" id="UP000057043">
    <property type="component" value="Unassembled WGS sequence"/>
</dbReference>
<feature type="compositionally biased region" description="Acidic residues" evidence="1">
    <location>
        <begin position="60"/>
        <end position="71"/>
    </location>
</feature>
<evidence type="ECO:0000313" key="2">
    <source>
        <dbReference type="EMBL" id="KUK43853.1"/>
    </source>
</evidence>
<feature type="compositionally biased region" description="Basic and acidic residues" evidence="1">
    <location>
        <begin position="48"/>
        <end position="59"/>
    </location>
</feature>
<protein>
    <submittedName>
        <fullName evidence="2">Uncharacterized protein</fullName>
    </submittedName>
</protein>
<feature type="region of interest" description="Disordered" evidence="1">
    <location>
        <begin position="1"/>
        <end position="77"/>
    </location>
</feature>
<organism evidence="2 3">
    <name type="scientific">Methanothrix harundinacea</name>
    <dbReference type="NCBI Taxonomy" id="301375"/>
    <lineage>
        <taxon>Archaea</taxon>
        <taxon>Methanobacteriati</taxon>
        <taxon>Methanobacteriota</taxon>
        <taxon>Stenosarchaea group</taxon>
        <taxon>Methanomicrobia</taxon>
        <taxon>Methanotrichales</taxon>
        <taxon>Methanotrichaceae</taxon>
        <taxon>Methanothrix</taxon>
    </lineage>
</organism>
<dbReference type="AlphaFoldDB" id="A0A117LF69"/>
<reference evidence="2 3" key="1">
    <citation type="journal article" date="2015" name="MBio">
        <title>Genome-Resolved Metagenomic Analysis Reveals Roles for Candidate Phyla and Other Microbial Community Members in Biogeochemical Transformations in Oil Reservoirs.</title>
        <authorList>
            <person name="Hu P."/>
            <person name="Tom L."/>
            <person name="Singh A."/>
            <person name="Thomas B.C."/>
            <person name="Baker B.J."/>
            <person name="Piceno Y.M."/>
            <person name="Andersen G.L."/>
            <person name="Banfield J.F."/>
        </authorList>
    </citation>
    <scope>NUCLEOTIDE SEQUENCE [LARGE SCALE GENOMIC DNA]</scope>
    <source>
        <strain evidence="2">57_489</strain>
    </source>
</reference>
<accession>A0A117LF69</accession>